<keyword evidence="1" id="KW-1185">Reference proteome</keyword>
<dbReference type="AlphaFoldDB" id="A0A1I7WX06"/>
<protein>
    <submittedName>
        <fullName evidence="2">Uncharacterized protein</fullName>
    </submittedName>
</protein>
<dbReference type="WBParaSite" id="Hba_09636">
    <property type="protein sequence ID" value="Hba_09636"/>
    <property type="gene ID" value="Hba_09636"/>
</dbReference>
<dbReference type="Proteomes" id="UP000095283">
    <property type="component" value="Unplaced"/>
</dbReference>
<proteinExistence type="predicted"/>
<sequence>MKALERINLANTEKVERNQMFLKYNSQSVGISTLELNQPLVYISLKRHVQFT</sequence>
<evidence type="ECO:0000313" key="1">
    <source>
        <dbReference type="Proteomes" id="UP000095283"/>
    </source>
</evidence>
<organism evidence="1 2">
    <name type="scientific">Heterorhabditis bacteriophora</name>
    <name type="common">Entomopathogenic nematode worm</name>
    <dbReference type="NCBI Taxonomy" id="37862"/>
    <lineage>
        <taxon>Eukaryota</taxon>
        <taxon>Metazoa</taxon>
        <taxon>Ecdysozoa</taxon>
        <taxon>Nematoda</taxon>
        <taxon>Chromadorea</taxon>
        <taxon>Rhabditida</taxon>
        <taxon>Rhabditina</taxon>
        <taxon>Rhabditomorpha</taxon>
        <taxon>Strongyloidea</taxon>
        <taxon>Heterorhabditidae</taxon>
        <taxon>Heterorhabditis</taxon>
    </lineage>
</organism>
<name>A0A1I7WX06_HETBA</name>
<evidence type="ECO:0000313" key="2">
    <source>
        <dbReference type="WBParaSite" id="Hba_09636"/>
    </source>
</evidence>
<accession>A0A1I7WX06</accession>
<reference evidence="2" key="1">
    <citation type="submission" date="2016-11" db="UniProtKB">
        <authorList>
            <consortium name="WormBaseParasite"/>
        </authorList>
    </citation>
    <scope>IDENTIFICATION</scope>
</reference>